<keyword evidence="2" id="KW-1185">Reference proteome</keyword>
<accession>B2J6I6</accession>
<dbReference type="Proteomes" id="UP000001191">
    <property type="component" value="Chromosome"/>
</dbReference>
<reference evidence="1 2" key="2">
    <citation type="journal article" date="2013" name="Plant Physiol.">
        <title>A Nostoc punctiforme Sugar Transporter Necessary to Establish a Cyanobacterium-Plant Symbiosis.</title>
        <authorList>
            <person name="Ekman M."/>
            <person name="Picossi S."/>
            <person name="Campbell E.L."/>
            <person name="Meeks J.C."/>
            <person name="Flores E."/>
        </authorList>
    </citation>
    <scope>NUCLEOTIDE SEQUENCE [LARGE SCALE GENOMIC DNA]</scope>
    <source>
        <strain evidence="2">ATCC 29133 / PCC 73102</strain>
    </source>
</reference>
<evidence type="ECO:0000313" key="1">
    <source>
        <dbReference type="EMBL" id="ACC82391.1"/>
    </source>
</evidence>
<organism evidence="1 2">
    <name type="scientific">Nostoc punctiforme (strain ATCC 29133 / PCC 73102)</name>
    <dbReference type="NCBI Taxonomy" id="63737"/>
    <lineage>
        <taxon>Bacteria</taxon>
        <taxon>Bacillati</taxon>
        <taxon>Cyanobacteriota</taxon>
        <taxon>Cyanophyceae</taxon>
        <taxon>Nostocales</taxon>
        <taxon>Nostocaceae</taxon>
        <taxon>Nostoc</taxon>
    </lineage>
</organism>
<reference evidence="2" key="1">
    <citation type="submission" date="2008-04" db="EMBL/GenBank/DDBJ databases">
        <title>Complete sequence of chromosome of Nostoc punctiforme ATCC 29133.</title>
        <authorList>
            <consortium name="US DOE Joint Genome Institute"/>
            <person name="Copeland A."/>
            <person name="Lucas S."/>
            <person name="Lapidus A."/>
            <person name="Glavina del Rio T."/>
            <person name="Dalin E."/>
            <person name="Tice H."/>
            <person name="Pitluck S."/>
            <person name="Chain P."/>
            <person name="Malfatti S."/>
            <person name="Shin M."/>
            <person name="Vergez L."/>
            <person name="Schmutz J."/>
            <person name="Larimer F."/>
            <person name="Land M."/>
            <person name="Hauser L."/>
            <person name="Kyrpides N."/>
            <person name="Kim E."/>
            <person name="Meeks J.C."/>
            <person name="Elhai J."/>
            <person name="Campbell E.L."/>
            <person name="Thiel T."/>
            <person name="Longmire J."/>
            <person name="Potts M."/>
            <person name="Atlas R."/>
        </authorList>
    </citation>
    <scope>NUCLEOTIDE SEQUENCE [LARGE SCALE GENOMIC DNA]</scope>
    <source>
        <strain evidence="2">ATCC 29133 / PCC 73102</strain>
    </source>
</reference>
<dbReference type="EMBL" id="CP001037">
    <property type="protein sequence ID" value="ACC82391.1"/>
    <property type="molecule type" value="Genomic_DNA"/>
</dbReference>
<sequence length="94" mass="10455">MFTSCVFKAVTGKNSNVSQLTSTALFGLLATLVIPVAGYTDAILKSCTDCYSQDDFSENISDYNRSNTCFHKYSSDRQPIRLDDKLTSSLSYWS</sequence>
<evidence type="ECO:0000313" key="2">
    <source>
        <dbReference type="Proteomes" id="UP000001191"/>
    </source>
</evidence>
<proteinExistence type="predicted"/>
<protein>
    <submittedName>
        <fullName evidence="1">Uncharacterized protein</fullName>
    </submittedName>
</protein>
<dbReference type="EnsemblBacteria" id="ACC82391">
    <property type="protein sequence ID" value="ACC82391"/>
    <property type="gene ID" value="Npun_R4012"/>
</dbReference>
<name>B2J6I6_NOSP7</name>
<dbReference type="KEGG" id="npu:Npun_R4012"/>
<dbReference type="AlphaFoldDB" id="B2J6I6"/>
<gene>
    <name evidence="1" type="ordered locus">Npun_R4012</name>
</gene>
<dbReference type="HOGENOM" id="CLU_2383257_0_0_3"/>